<feature type="transmembrane region" description="Helical" evidence="6">
    <location>
        <begin position="12"/>
        <end position="30"/>
    </location>
</feature>
<evidence type="ECO:0000313" key="10">
    <source>
        <dbReference type="Proteomes" id="UP000639772"/>
    </source>
</evidence>
<evidence type="ECO:0000256" key="5">
    <source>
        <dbReference type="ARBA" id="ARBA00023136"/>
    </source>
</evidence>
<feature type="transmembrane region" description="Helical" evidence="6">
    <location>
        <begin position="51"/>
        <end position="68"/>
    </location>
</feature>
<organism evidence="7 9">
    <name type="scientific">Vanilla planifolia</name>
    <name type="common">Vanilla</name>
    <dbReference type="NCBI Taxonomy" id="51239"/>
    <lineage>
        <taxon>Eukaryota</taxon>
        <taxon>Viridiplantae</taxon>
        <taxon>Streptophyta</taxon>
        <taxon>Embryophyta</taxon>
        <taxon>Tracheophyta</taxon>
        <taxon>Spermatophyta</taxon>
        <taxon>Magnoliopsida</taxon>
        <taxon>Liliopsida</taxon>
        <taxon>Asparagales</taxon>
        <taxon>Orchidaceae</taxon>
        <taxon>Vanilloideae</taxon>
        <taxon>Vanilleae</taxon>
        <taxon>Vanilla</taxon>
    </lineage>
</organism>
<dbReference type="InterPro" id="IPR000109">
    <property type="entry name" value="POT_fam"/>
</dbReference>
<dbReference type="Pfam" id="PF00854">
    <property type="entry name" value="PTR2"/>
    <property type="match status" value="1"/>
</dbReference>
<feature type="transmembrane region" description="Helical" evidence="6">
    <location>
        <begin position="132"/>
        <end position="155"/>
    </location>
</feature>
<evidence type="ECO:0000313" key="8">
    <source>
        <dbReference type="EMBL" id="KAG0482874.1"/>
    </source>
</evidence>
<reference evidence="9 10" key="1">
    <citation type="journal article" date="2020" name="Nat. Food">
        <title>A phased Vanilla planifolia genome enables genetic improvement of flavour and production.</title>
        <authorList>
            <person name="Hasing T."/>
            <person name="Tang H."/>
            <person name="Brym M."/>
            <person name="Khazi F."/>
            <person name="Huang T."/>
            <person name="Chambers A.H."/>
        </authorList>
    </citation>
    <scope>NUCLEOTIDE SEQUENCE [LARGE SCALE GENOMIC DNA]</scope>
    <source>
        <tissue evidence="7">Leaf</tissue>
    </source>
</reference>
<evidence type="ECO:0000313" key="7">
    <source>
        <dbReference type="EMBL" id="KAG0480398.1"/>
    </source>
</evidence>
<dbReference type="EMBL" id="JADCNM010000005">
    <property type="protein sequence ID" value="KAG0482874.1"/>
    <property type="molecule type" value="Genomic_DNA"/>
</dbReference>
<evidence type="ECO:0000256" key="6">
    <source>
        <dbReference type="SAM" id="Phobius"/>
    </source>
</evidence>
<feature type="transmembrane region" description="Helical" evidence="6">
    <location>
        <begin position="175"/>
        <end position="199"/>
    </location>
</feature>
<evidence type="ECO:0000256" key="1">
    <source>
        <dbReference type="ARBA" id="ARBA00004141"/>
    </source>
</evidence>
<sequence length="224" mass="25380">MGPHFKIPPASLTSFTTLSIALSIILYDRYFVRLMRSWTGNPRGISLLQRLGVGLVLDGLVMVVAFLMEKKRLSIAREHGVVANGGPVPITILILLPQFVMIGMAEAFLIVGKIVFFYHQAHEGIKRLGSSLSLVTYGVRNFLSSFLVILVANITQRNGRKGWILNNQNASHLDYYYRLLSIIRLCNFLFFLIVCRFYLYKPEVLESQEETDKGDSQVVEHNRS</sequence>
<dbReference type="Proteomes" id="UP000636800">
    <property type="component" value="Chromosome 5"/>
</dbReference>
<proteinExistence type="inferred from homology"/>
<dbReference type="EMBL" id="JADCNL010000005">
    <property type="protein sequence ID" value="KAG0480398.1"/>
    <property type="molecule type" value="Genomic_DNA"/>
</dbReference>
<keyword evidence="5 6" id="KW-0472">Membrane</keyword>
<dbReference type="GO" id="GO:0016020">
    <property type="term" value="C:membrane"/>
    <property type="evidence" value="ECO:0007669"/>
    <property type="project" value="UniProtKB-SubCell"/>
</dbReference>
<accession>A0A835V0K4</accession>
<evidence type="ECO:0000256" key="3">
    <source>
        <dbReference type="ARBA" id="ARBA00022692"/>
    </source>
</evidence>
<keyword evidence="4 6" id="KW-1133">Transmembrane helix</keyword>
<keyword evidence="9" id="KW-1185">Reference proteome</keyword>
<comment type="similarity">
    <text evidence="2">Belongs to the major facilitator superfamily. Proton-dependent oligopeptide transporter (POT/PTR) (TC 2.A.17) family.</text>
</comment>
<name>A0A835V0K4_VANPL</name>
<evidence type="ECO:0000256" key="4">
    <source>
        <dbReference type="ARBA" id="ARBA00022989"/>
    </source>
</evidence>
<dbReference type="InterPro" id="IPR036259">
    <property type="entry name" value="MFS_trans_sf"/>
</dbReference>
<keyword evidence="3 6" id="KW-0812">Transmembrane</keyword>
<dbReference type="AlphaFoldDB" id="A0A835V0K4"/>
<dbReference type="GO" id="GO:0022857">
    <property type="term" value="F:transmembrane transporter activity"/>
    <property type="evidence" value="ECO:0007669"/>
    <property type="project" value="InterPro"/>
</dbReference>
<comment type="subcellular location">
    <subcellularLocation>
        <location evidence="1">Membrane</location>
        <topology evidence="1">Multi-pass membrane protein</topology>
    </subcellularLocation>
</comment>
<dbReference type="PANTHER" id="PTHR11654">
    <property type="entry name" value="OLIGOPEPTIDE TRANSPORTER-RELATED"/>
    <property type="match status" value="1"/>
</dbReference>
<protein>
    <submittedName>
        <fullName evidence="7">Uncharacterized protein</fullName>
    </submittedName>
</protein>
<comment type="caution">
    <text evidence="7">The sequence shown here is derived from an EMBL/GenBank/DDBJ whole genome shotgun (WGS) entry which is preliminary data.</text>
</comment>
<dbReference type="OrthoDB" id="8904098at2759"/>
<feature type="transmembrane region" description="Helical" evidence="6">
    <location>
        <begin position="88"/>
        <end position="111"/>
    </location>
</feature>
<gene>
    <name evidence="8" type="ORF">HPP92_010958</name>
    <name evidence="7" type="ORF">HPP92_011256</name>
</gene>
<evidence type="ECO:0000256" key="2">
    <source>
        <dbReference type="ARBA" id="ARBA00005982"/>
    </source>
</evidence>
<dbReference type="Gene3D" id="1.20.1250.20">
    <property type="entry name" value="MFS general substrate transporter like domains"/>
    <property type="match status" value="1"/>
</dbReference>
<evidence type="ECO:0000313" key="9">
    <source>
        <dbReference type="Proteomes" id="UP000636800"/>
    </source>
</evidence>
<dbReference type="Proteomes" id="UP000639772">
    <property type="component" value="Unassembled WGS sequence"/>
</dbReference>